<protein>
    <submittedName>
        <fullName evidence="5">Disrupted in renal carcinoma 2 homolog</fullName>
    </submittedName>
</protein>
<evidence type="ECO:0000256" key="3">
    <source>
        <dbReference type="ARBA" id="ARBA00022989"/>
    </source>
</evidence>
<organism evidence="5 6">
    <name type="scientific">Paramuricea clavata</name>
    <name type="common">Red gorgonian</name>
    <name type="synonym">Violescent sea-whip</name>
    <dbReference type="NCBI Taxonomy" id="317549"/>
    <lineage>
        <taxon>Eukaryota</taxon>
        <taxon>Metazoa</taxon>
        <taxon>Cnidaria</taxon>
        <taxon>Anthozoa</taxon>
        <taxon>Octocorallia</taxon>
        <taxon>Malacalcyonacea</taxon>
        <taxon>Plexauridae</taxon>
        <taxon>Paramuricea</taxon>
    </lineage>
</organism>
<comment type="caution">
    <text evidence="5">The sequence shown here is derived from an EMBL/GenBank/DDBJ whole genome shotgun (WGS) entry which is preliminary data.</text>
</comment>
<keyword evidence="6" id="KW-1185">Reference proteome</keyword>
<sequence length="105" mass="12296">METCNNENESDQECLQQPNNLSSSNTNTDEVKIYKTRWYILFMYCLIAILQNIMWNTWGPIQATARAVYDWDDYVIDLMAAWGCITFCIAMLPFAWIMDVKGTIY</sequence>
<keyword evidence="4" id="KW-0472">Membrane</keyword>
<reference evidence="5" key="1">
    <citation type="submission" date="2020-04" db="EMBL/GenBank/DDBJ databases">
        <authorList>
            <person name="Alioto T."/>
            <person name="Alioto T."/>
            <person name="Gomez Garrido J."/>
        </authorList>
    </citation>
    <scope>NUCLEOTIDE SEQUENCE</scope>
    <source>
        <strain evidence="5">A484AB</strain>
    </source>
</reference>
<evidence type="ECO:0000313" key="6">
    <source>
        <dbReference type="Proteomes" id="UP001152795"/>
    </source>
</evidence>
<gene>
    <name evidence="5" type="ORF">PACLA_8A051904</name>
</gene>
<dbReference type="OrthoDB" id="422206at2759"/>
<keyword evidence="3" id="KW-1133">Transmembrane helix</keyword>
<dbReference type="PANTHER" id="PTHR10924">
    <property type="entry name" value="MAJOR FACILITATOR SUPERFAMILY PROTEIN-RELATED"/>
    <property type="match status" value="1"/>
</dbReference>
<dbReference type="InterPro" id="IPR049680">
    <property type="entry name" value="FLVCR1-2_SLC49-like"/>
</dbReference>
<evidence type="ECO:0000256" key="4">
    <source>
        <dbReference type="ARBA" id="ARBA00023136"/>
    </source>
</evidence>
<evidence type="ECO:0000256" key="1">
    <source>
        <dbReference type="ARBA" id="ARBA00004141"/>
    </source>
</evidence>
<dbReference type="PANTHER" id="PTHR10924:SF27">
    <property type="entry name" value="SOLUTE CARRIER FAMILY 49 MEMBER 4"/>
    <property type="match status" value="1"/>
</dbReference>
<dbReference type="AlphaFoldDB" id="A0A6S7JEQ8"/>
<dbReference type="Proteomes" id="UP001152795">
    <property type="component" value="Unassembled WGS sequence"/>
</dbReference>
<dbReference type="InterPro" id="IPR036259">
    <property type="entry name" value="MFS_trans_sf"/>
</dbReference>
<dbReference type="GO" id="GO:0016020">
    <property type="term" value="C:membrane"/>
    <property type="evidence" value="ECO:0007669"/>
    <property type="project" value="UniProtKB-SubCell"/>
</dbReference>
<keyword evidence="2" id="KW-0812">Transmembrane</keyword>
<proteinExistence type="predicted"/>
<evidence type="ECO:0000313" key="5">
    <source>
        <dbReference type="EMBL" id="CAB4015411.1"/>
    </source>
</evidence>
<dbReference type="EMBL" id="CACRXK020008705">
    <property type="protein sequence ID" value="CAB4015411.1"/>
    <property type="molecule type" value="Genomic_DNA"/>
</dbReference>
<evidence type="ECO:0000256" key="2">
    <source>
        <dbReference type="ARBA" id="ARBA00022692"/>
    </source>
</evidence>
<accession>A0A6S7JEQ8</accession>
<dbReference type="SUPFAM" id="SSF103473">
    <property type="entry name" value="MFS general substrate transporter"/>
    <property type="match status" value="1"/>
</dbReference>
<comment type="subcellular location">
    <subcellularLocation>
        <location evidence="1">Membrane</location>
        <topology evidence="1">Multi-pass membrane protein</topology>
    </subcellularLocation>
</comment>
<name>A0A6S7JEQ8_PARCT</name>